<feature type="repeat" description="ANK" evidence="3">
    <location>
        <begin position="111"/>
        <end position="149"/>
    </location>
</feature>
<accession>A0A1D9LGY1</accession>
<feature type="region of interest" description="Disordered" evidence="4">
    <location>
        <begin position="222"/>
        <end position="241"/>
    </location>
</feature>
<feature type="chain" id="PRO_5009443197" evidence="5">
    <location>
        <begin position="29"/>
        <end position="338"/>
    </location>
</feature>
<dbReference type="PANTHER" id="PTHR24201">
    <property type="entry name" value="ANK_REP_REGION DOMAIN-CONTAINING PROTEIN"/>
    <property type="match status" value="1"/>
</dbReference>
<dbReference type="SUPFAM" id="SSF48403">
    <property type="entry name" value="Ankyrin repeat"/>
    <property type="match status" value="1"/>
</dbReference>
<dbReference type="RefSeq" id="WP_070979843.1">
    <property type="nucleotide sequence ID" value="NZ_CP017707.1"/>
</dbReference>
<proteinExistence type="predicted"/>
<dbReference type="Proteomes" id="UP000178776">
    <property type="component" value="Chromosome"/>
</dbReference>
<keyword evidence="2 3" id="KW-0040">ANK repeat</keyword>
<sequence>MKPQLRLKTLAAAVIACGALLLPQAAAAKPASLDDQLTQATSSYLDKPSAKKMQRIQTLLAKGARPHHAQTGEGDAGLSALPFAIAAPSPELVRLFLARKPDLEIPVTRENPLTPLQLALVDDEAESEDMLQVVSLLLAAGADINNAGPNRLVTPVMLAAGYGADLKPQSLRRLLQAGADANRPNMDNASAINAMAAGNLDAIQQLRAAGVRLDNRSDSGETALHQVCSRPEAEQEQADPQAGERIRLFKAAGLSLNQQPPAANGDYIVMPLAAAVESGNRDCVKAMLAEGADAELPVFAHLTAEKAEAEGLDNPSIRQYVQNRAEELDGEMMALFRR</sequence>
<evidence type="ECO:0000313" key="6">
    <source>
        <dbReference type="EMBL" id="AOZ50498.1"/>
    </source>
</evidence>
<evidence type="ECO:0000256" key="3">
    <source>
        <dbReference type="PROSITE-ProRule" id="PRU00023"/>
    </source>
</evidence>
<reference evidence="6 7" key="1">
    <citation type="submission" date="2016-10" db="EMBL/GenBank/DDBJ databases">
        <title>Chromobacterium muskegensis sp. nov., an insecticidal bacterium isolated from Sphagnum bogs.</title>
        <authorList>
            <person name="Sparks M.E."/>
            <person name="Blackburn M.B."/>
            <person name="Gundersen-Rindal D.E."/>
            <person name="Mitchell A."/>
            <person name="Farrar R."/>
            <person name="Kuhar D."/>
        </authorList>
    </citation>
    <scope>NUCLEOTIDE SEQUENCE [LARGE SCALE GENOMIC DNA]</scope>
    <source>
        <strain evidence="6 7">21-1</strain>
    </source>
</reference>
<evidence type="ECO:0000256" key="5">
    <source>
        <dbReference type="SAM" id="SignalP"/>
    </source>
</evidence>
<dbReference type="STRING" id="1108595.BKX93_11225"/>
<dbReference type="AlphaFoldDB" id="A0A1D9LGY1"/>
<dbReference type="KEGG" id="cvc:BKX93_11225"/>
<dbReference type="EMBL" id="CP017707">
    <property type="protein sequence ID" value="AOZ50498.1"/>
    <property type="molecule type" value="Genomic_DNA"/>
</dbReference>
<feature type="signal peptide" evidence="5">
    <location>
        <begin position="1"/>
        <end position="28"/>
    </location>
</feature>
<dbReference type="SMART" id="SM00248">
    <property type="entry name" value="ANK"/>
    <property type="match status" value="4"/>
</dbReference>
<keyword evidence="1" id="KW-0677">Repeat</keyword>
<dbReference type="Gene3D" id="1.25.40.20">
    <property type="entry name" value="Ankyrin repeat-containing domain"/>
    <property type="match status" value="2"/>
</dbReference>
<evidence type="ECO:0000256" key="1">
    <source>
        <dbReference type="ARBA" id="ARBA00022737"/>
    </source>
</evidence>
<evidence type="ECO:0000313" key="7">
    <source>
        <dbReference type="Proteomes" id="UP000178776"/>
    </source>
</evidence>
<protein>
    <submittedName>
        <fullName evidence="6">Uncharacterized protein</fullName>
    </submittedName>
</protein>
<dbReference type="InterPro" id="IPR002110">
    <property type="entry name" value="Ankyrin_rpt"/>
</dbReference>
<organism evidence="6 7">
    <name type="scientific">Chromobacterium vaccinii</name>
    <dbReference type="NCBI Taxonomy" id="1108595"/>
    <lineage>
        <taxon>Bacteria</taxon>
        <taxon>Pseudomonadati</taxon>
        <taxon>Pseudomonadota</taxon>
        <taxon>Betaproteobacteria</taxon>
        <taxon>Neisseriales</taxon>
        <taxon>Chromobacteriaceae</taxon>
        <taxon>Chromobacterium</taxon>
    </lineage>
</organism>
<dbReference type="InterPro" id="IPR050776">
    <property type="entry name" value="Ank_Repeat/CDKN_Inhibitor"/>
</dbReference>
<dbReference type="PROSITE" id="PS50088">
    <property type="entry name" value="ANK_REPEAT"/>
    <property type="match status" value="1"/>
</dbReference>
<name>A0A1D9LGY1_9NEIS</name>
<evidence type="ECO:0000256" key="2">
    <source>
        <dbReference type="ARBA" id="ARBA00023043"/>
    </source>
</evidence>
<evidence type="ECO:0000256" key="4">
    <source>
        <dbReference type="SAM" id="MobiDB-lite"/>
    </source>
</evidence>
<dbReference type="GeneID" id="68841785"/>
<keyword evidence="5" id="KW-0732">Signal</keyword>
<gene>
    <name evidence="6" type="ORF">BKX93_11225</name>
</gene>
<dbReference type="InterPro" id="IPR036770">
    <property type="entry name" value="Ankyrin_rpt-contain_sf"/>
</dbReference>